<name>I3IMC2_9BACT</name>
<dbReference type="NCBIfam" id="NF004349">
    <property type="entry name" value="PRK05729.1"/>
    <property type="match status" value="1"/>
</dbReference>
<evidence type="ECO:0000256" key="5">
    <source>
        <dbReference type="ARBA" id="ARBA00022741"/>
    </source>
</evidence>
<evidence type="ECO:0000256" key="1">
    <source>
        <dbReference type="ARBA" id="ARBA00004496"/>
    </source>
</evidence>
<keyword evidence="5 11" id="KW-0547">Nucleotide-binding</keyword>
<reference evidence="15 16" key="1">
    <citation type="journal article" date="2012" name="FEBS Lett.">
        <title>Anammox organism KSU-1 expresses a NirK-type copper-containing nitrite reductase instead of a NirS-type with cytochrome cd1.</title>
        <authorList>
            <person name="Hira D."/>
            <person name="Toh H."/>
            <person name="Migita C.T."/>
            <person name="Okubo H."/>
            <person name="Nishiyama T."/>
            <person name="Hattori M."/>
            <person name="Furukawa K."/>
            <person name="Fujii T."/>
        </authorList>
    </citation>
    <scope>NUCLEOTIDE SEQUENCE [LARGE SCALE GENOMIC DNA]</scope>
</reference>
<dbReference type="PANTHER" id="PTHR11946:SF93">
    <property type="entry name" value="VALINE--TRNA LIGASE, CHLOROPLASTIC_MITOCHONDRIAL 2"/>
    <property type="match status" value="1"/>
</dbReference>
<feature type="short sequence motif" description="'HIGH' region" evidence="11">
    <location>
        <begin position="46"/>
        <end position="56"/>
    </location>
</feature>
<dbReference type="Proteomes" id="UP000002985">
    <property type="component" value="Unassembled WGS sequence"/>
</dbReference>
<dbReference type="InterPro" id="IPR013155">
    <property type="entry name" value="M/V/L/I-tRNA-synth_anticd-bd"/>
</dbReference>
<evidence type="ECO:0000256" key="6">
    <source>
        <dbReference type="ARBA" id="ARBA00022840"/>
    </source>
</evidence>
<dbReference type="FunFam" id="3.90.740.10:FF:000005">
    <property type="entry name" value="Valine--tRNA ligase, mitochondrial"/>
    <property type="match status" value="1"/>
</dbReference>
<evidence type="ECO:0000256" key="3">
    <source>
        <dbReference type="ARBA" id="ARBA00022490"/>
    </source>
</evidence>
<evidence type="ECO:0000259" key="13">
    <source>
        <dbReference type="Pfam" id="PF08264"/>
    </source>
</evidence>
<comment type="domain">
    <text evidence="11">The C-terminal coiled-coil domain is crucial for aminoacylation activity.</text>
</comment>
<dbReference type="FunFam" id="1.10.730.10:FF:000014">
    <property type="entry name" value="Valine--tRNA ligase"/>
    <property type="match status" value="1"/>
</dbReference>
<dbReference type="Pfam" id="PF00133">
    <property type="entry name" value="tRNA-synt_1"/>
    <property type="match status" value="1"/>
</dbReference>
<dbReference type="GO" id="GO:0002161">
    <property type="term" value="F:aminoacyl-tRNA deacylase activity"/>
    <property type="evidence" value="ECO:0007669"/>
    <property type="project" value="InterPro"/>
</dbReference>
<feature type="domain" description="Valyl-tRNA synthetase tRNA-binding arm" evidence="14">
    <location>
        <begin position="831"/>
        <end position="892"/>
    </location>
</feature>
<dbReference type="InterPro" id="IPR009080">
    <property type="entry name" value="tRNAsynth_Ia_anticodon-bd"/>
</dbReference>
<dbReference type="PANTHER" id="PTHR11946">
    <property type="entry name" value="VALYL-TRNA SYNTHETASES"/>
    <property type="match status" value="1"/>
</dbReference>
<dbReference type="SUPFAM" id="SSF50677">
    <property type="entry name" value="ValRS/IleRS/LeuRS editing domain"/>
    <property type="match status" value="1"/>
</dbReference>
<comment type="function">
    <text evidence="11">Catalyzes the attachment of valine to tRNA(Val). As ValRS can inadvertently accommodate and process structurally similar amino acids such as threonine, to avoid such errors, it has a 'posttransfer' editing activity that hydrolyzes mischarged Thr-tRNA(Val) in a tRNA-dependent manner.</text>
</comment>
<dbReference type="AlphaFoldDB" id="I3IMC2"/>
<keyword evidence="4 11" id="KW-0436">Ligase</keyword>
<dbReference type="SUPFAM" id="SSF52374">
    <property type="entry name" value="Nucleotidylyl transferase"/>
    <property type="match status" value="1"/>
</dbReference>
<dbReference type="SUPFAM" id="SSF46589">
    <property type="entry name" value="tRNA-binding arm"/>
    <property type="match status" value="1"/>
</dbReference>
<comment type="catalytic activity">
    <reaction evidence="10 11">
        <text>tRNA(Val) + L-valine + ATP = L-valyl-tRNA(Val) + AMP + diphosphate</text>
        <dbReference type="Rhea" id="RHEA:10704"/>
        <dbReference type="Rhea" id="RHEA-COMP:9672"/>
        <dbReference type="Rhea" id="RHEA-COMP:9708"/>
        <dbReference type="ChEBI" id="CHEBI:30616"/>
        <dbReference type="ChEBI" id="CHEBI:33019"/>
        <dbReference type="ChEBI" id="CHEBI:57762"/>
        <dbReference type="ChEBI" id="CHEBI:78442"/>
        <dbReference type="ChEBI" id="CHEBI:78537"/>
        <dbReference type="ChEBI" id="CHEBI:456215"/>
        <dbReference type="EC" id="6.1.1.9"/>
    </reaction>
</comment>
<dbReference type="InterPro" id="IPR037118">
    <property type="entry name" value="Val-tRNA_synth_C_sf"/>
</dbReference>
<evidence type="ECO:0000256" key="11">
    <source>
        <dbReference type="HAMAP-Rule" id="MF_02004"/>
    </source>
</evidence>
<organism evidence="15 16">
    <name type="scientific">Candidatus Jettenia caeni</name>
    <dbReference type="NCBI Taxonomy" id="247490"/>
    <lineage>
        <taxon>Bacteria</taxon>
        <taxon>Pseudomonadati</taxon>
        <taxon>Planctomycetota</taxon>
        <taxon>Candidatus Brocadiia</taxon>
        <taxon>Candidatus Brocadiales</taxon>
        <taxon>Candidatus Brocadiaceae</taxon>
        <taxon>Candidatus Jettenia</taxon>
    </lineage>
</organism>
<comment type="similarity">
    <text evidence="11">Belongs to the class-I aminoacyl-tRNA synthetase family. ValS type 1 subfamily.</text>
</comment>
<dbReference type="CDD" id="cd00817">
    <property type="entry name" value="ValRS_core"/>
    <property type="match status" value="1"/>
</dbReference>
<keyword evidence="6 11" id="KW-0067">ATP-binding</keyword>
<gene>
    <name evidence="11" type="primary">valS</name>
    <name evidence="15" type="ORF">KSU1_C1271</name>
</gene>
<dbReference type="PROSITE" id="PS00178">
    <property type="entry name" value="AA_TRNA_LIGASE_I"/>
    <property type="match status" value="1"/>
</dbReference>
<dbReference type="InterPro" id="IPR019499">
    <property type="entry name" value="Val-tRNA_synth_tRNA-bd"/>
</dbReference>
<comment type="subcellular location">
    <subcellularLocation>
        <location evidence="1 11">Cytoplasm</location>
    </subcellularLocation>
</comment>
<evidence type="ECO:0000256" key="10">
    <source>
        <dbReference type="ARBA" id="ARBA00047552"/>
    </source>
</evidence>
<dbReference type="InterPro" id="IPR033705">
    <property type="entry name" value="Anticodon_Ia_Val"/>
</dbReference>
<accession>I3IMC2</accession>
<evidence type="ECO:0000256" key="7">
    <source>
        <dbReference type="ARBA" id="ARBA00022917"/>
    </source>
</evidence>
<dbReference type="InterPro" id="IPR001412">
    <property type="entry name" value="aa-tRNA-synth_I_CS"/>
</dbReference>
<keyword evidence="7 11" id="KW-0648">Protein biosynthesis</keyword>
<evidence type="ECO:0000256" key="4">
    <source>
        <dbReference type="ARBA" id="ARBA00022598"/>
    </source>
</evidence>
<dbReference type="PRINTS" id="PR00986">
    <property type="entry name" value="TRNASYNTHVAL"/>
</dbReference>
<dbReference type="CDD" id="cd07962">
    <property type="entry name" value="Anticodon_Ia_Val"/>
    <property type="match status" value="1"/>
</dbReference>
<dbReference type="InterPro" id="IPR002300">
    <property type="entry name" value="aa-tRNA-synth_Ia"/>
</dbReference>
<evidence type="ECO:0000313" key="15">
    <source>
        <dbReference type="EMBL" id="GAB62867.1"/>
    </source>
</evidence>
<dbReference type="FunFam" id="3.40.50.620:FF:000032">
    <property type="entry name" value="Valine--tRNA ligase"/>
    <property type="match status" value="1"/>
</dbReference>
<dbReference type="STRING" id="247490.KSU1_C1271"/>
<dbReference type="eggNOG" id="COG0525">
    <property type="taxonomic scope" value="Bacteria"/>
</dbReference>
<feature type="domain" description="Methionyl/Valyl/Leucyl/Isoleucyl-tRNA synthetase anticodon-binding" evidence="13">
    <location>
        <begin position="610"/>
        <end position="770"/>
    </location>
</feature>
<dbReference type="InterPro" id="IPR002303">
    <property type="entry name" value="Valyl-tRNA_ligase"/>
</dbReference>
<dbReference type="InterPro" id="IPR014729">
    <property type="entry name" value="Rossmann-like_a/b/a_fold"/>
</dbReference>
<sequence>MRTKLSTQYNPKEIDDKWYQFWEEKGFFHSEPNPSQKPYTIVIPPPNITGVLHMGHALNNIIQDILIRWRRMQGYNTLWMPGTDHAGIATQNVVERELAAKHKKREHLGRERFIEEVWKWKNQYGSTIIKQLKKLGSSCDWNRERFTMDEGLSTAVKEAFVRLFEKGLIYKGKYMINWCPRCCTALADDEVEHEEHEGNLWYIKYPFRDAPHLYFIVATTRPETMLGDVAVAVNPKDGRFKDMIGEILTLPIIGRELPIIADDFVDPSFGTGAVKVTPAHDPNDFEIGKRHTLTSIVIMHENGIMNENAGDYEGLDRFECRNALIEELKLKKYIENVVPHKHSVGHCYRCHTVIEPYISDQWFVKMRPLADAAIKATQEKSITFFPGRWEKIYLSWLENVRDWCISRQIWWGHRIPAWYCQECRATTVARETPMKCSKCGSTQLKQDEDVLDTWFSSALWPFSTMGWPKETPELLYYYPTSTLVTDRGIIYFWVARMVMMGLEMMHQVPFSNVYIHGTILDEQGRKMSKSLGNGIDPLAMIDTYGADAVRFSIIILTTEGQDIKLSESKFEMGRNFTNKLWNAARFVMMNLEEECPKEITIEPGDYQFEDTWILNRLDATIEACTSSLEQFKFNDAAMKIYDFMWHSFCDWYLEIVKARLYEPVSPRDKKVAQTVLARVFNQMLRILHPFIPFITEELWQNLKQTISENKIDIGDDIHGKAIICNIWPMATKQYGNHIEKTMVILQDIIRAIRNIRSKMNIMEKQKLNAVISFSENGEFGLKEHTDLLRRMANLEHLEIGKNLTKPINSACEVIGQIQAFVPLAGIIDPMAEKERQLKHLKQLEDHLLVVRRKLENQNFVARAPAHVVAMEQNRQKELLDQIGKVKLILHDLECRM</sequence>
<comment type="domain">
    <text evidence="11">ValRS has two distinct active sites: one for aminoacylation and one for editing. The misactivated threonine is translocated from the active site to the editing site.</text>
</comment>
<dbReference type="GO" id="GO:0004832">
    <property type="term" value="F:valine-tRNA ligase activity"/>
    <property type="evidence" value="ECO:0007669"/>
    <property type="project" value="UniProtKB-UniRule"/>
</dbReference>
<keyword evidence="9 11" id="KW-0030">Aminoacyl-tRNA synthetase</keyword>
<dbReference type="Gene3D" id="1.10.730.10">
    <property type="entry name" value="Isoleucyl-tRNA Synthetase, Domain 1"/>
    <property type="match status" value="1"/>
</dbReference>
<proteinExistence type="inferred from homology"/>
<keyword evidence="3 11" id="KW-0963">Cytoplasm</keyword>
<dbReference type="GO" id="GO:0005524">
    <property type="term" value="F:ATP binding"/>
    <property type="evidence" value="ECO:0007669"/>
    <property type="project" value="UniProtKB-UniRule"/>
</dbReference>
<dbReference type="Gene3D" id="3.90.740.10">
    <property type="entry name" value="Valyl/Leucyl/Isoleucyl-tRNA synthetase, editing domain"/>
    <property type="match status" value="1"/>
</dbReference>
<keyword evidence="16" id="KW-1185">Reference proteome</keyword>
<dbReference type="GO" id="GO:0006438">
    <property type="term" value="P:valyl-tRNA aminoacylation"/>
    <property type="evidence" value="ECO:0007669"/>
    <property type="project" value="UniProtKB-UniRule"/>
</dbReference>
<dbReference type="NCBIfam" id="TIGR00422">
    <property type="entry name" value="valS"/>
    <property type="match status" value="1"/>
</dbReference>
<evidence type="ECO:0000256" key="2">
    <source>
        <dbReference type="ARBA" id="ARBA00011245"/>
    </source>
</evidence>
<dbReference type="Pfam" id="PF08264">
    <property type="entry name" value="Anticodon_1"/>
    <property type="match status" value="1"/>
</dbReference>
<comment type="caution">
    <text evidence="15">The sequence shown here is derived from an EMBL/GenBank/DDBJ whole genome shotgun (WGS) entry which is preliminary data.</text>
</comment>
<dbReference type="InterPro" id="IPR010978">
    <property type="entry name" value="tRNA-bd_arm"/>
</dbReference>
<protein>
    <recommendedName>
        <fullName evidence="11">Valine--tRNA ligase</fullName>
        <ecNumber evidence="11">6.1.1.9</ecNumber>
    </recommendedName>
    <alternativeName>
        <fullName evidence="11">Valyl-tRNA synthetase</fullName>
        <shortName evidence="11">ValRS</shortName>
    </alternativeName>
</protein>
<dbReference type="OrthoDB" id="9810365at2"/>
<dbReference type="Gene3D" id="3.40.50.620">
    <property type="entry name" value="HUPs"/>
    <property type="match status" value="2"/>
</dbReference>
<dbReference type="Gene3D" id="1.10.287.380">
    <property type="entry name" value="Valyl-tRNA synthetase, C-terminal domain"/>
    <property type="match status" value="1"/>
</dbReference>
<evidence type="ECO:0000259" key="12">
    <source>
        <dbReference type="Pfam" id="PF00133"/>
    </source>
</evidence>
<feature type="binding site" evidence="11">
    <location>
        <position position="529"/>
    </location>
    <ligand>
        <name>ATP</name>
        <dbReference type="ChEBI" id="CHEBI:30616"/>
    </ligand>
</feature>
<feature type="domain" description="Aminoacyl-tRNA synthetase class Ia" evidence="12">
    <location>
        <begin position="17"/>
        <end position="566"/>
    </location>
</feature>
<evidence type="ECO:0000256" key="9">
    <source>
        <dbReference type="ARBA" id="ARBA00023146"/>
    </source>
</evidence>
<dbReference type="EC" id="6.1.1.9" evidence="11"/>
<keyword evidence="8 11" id="KW-0175">Coiled coil</keyword>
<dbReference type="GO" id="GO:0005829">
    <property type="term" value="C:cytosol"/>
    <property type="evidence" value="ECO:0007669"/>
    <property type="project" value="TreeGrafter"/>
</dbReference>
<evidence type="ECO:0000313" key="16">
    <source>
        <dbReference type="Proteomes" id="UP000002985"/>
    </source>
</evidence>
<dbReference type="EMBL" id="BAFH01000003">
    <property type="protein sequence ID" value="GAB62867.1"/>
    <property type="molecule type" value="Genomic_DNA"/>
</dbReference>
<dbReference type="FunFam" id="3.40.50.620:FF:000098">
    <property type="entry name" value="Valine--tRNA ligase"/>
    <property type="match status" value="1"/>
</dbReference>
<dbReference type="HAMAP" id="MF_02004">
    <property type="entry name" value="Val_tRNA_synth_type1"/>
    <property type="match status" value="1"/>
</dbReference>
<dbReference type="Pfam" id="PF10458">
    <property type="entry name" value="Val_tRNA-synt_C"/>
    <property type="match status" value="1"/>
</dbReference>
<dbReference type="SUPFAM" id="SSF47323">
    <property type="entry name" value="Anticodon-binding domain of a subclass of class I aminoacyl-tRNA synthetases"/>
    <property type="match status" value="1"/>
</dbReference>
<evidence type="ECO:0000256" key="8">
    <source>
        <dbReference type="ARBA" id="ARBA00023054"/>
    </source>
</evidence>
<comment type="subunit">
    <text evidence="2 11">Monomer.</text>
</comment>
<dbReference type="InterPro" id="IPR009008">
    <property type="entry name" value="Val/Leu/Ile-tRNA-synth_edit"/>
</dbReference>
<feature type="short sequence motif" description="'KMSKS' region" evidence="11">
    <location>
        <begin position="526"/>
        <end position="530"/>
    </location>
</feature>
<evidence type="ECO:0000259" key="14">
    <source>
        <dbReference type="Pfam" id="PF10458"/>
    </source>
</evidence>